<dbReference type="SUPFAM" id="SSF53756">
    <property type="entry name" value="UDP-Glycosyltransferase/glycogen phosphorylase"/>
    <property type="match status" value="1"/>
</dbReference>
<keyword evidence="1" id="KW-0328">Glycosyltransferase</keyword>
<dbReference type="Pfam" id="PF00852">
    <property type="entry name" value="Glyco_transf_10"/>
    <property type="match status" value="1"/>
</dbReference>
<dbReference type="GO" id="GO:0016757">
    <property type="term" value="F:glycosyltransferase activity"/>
    <property type="evidence" value="ECO:0007669"/>
    <property type="project" value="UniProtKB-UniRule"/>
</dbReference>
<evidence type="ECO:0000256" key="1">
    <source>
        <dbReference type="RuleBase" id="RU003832"/>
    </source>
</evidence>
<comment type="subcellular location">
    <subcellularLocation>
        <location evidence="1">Golgi apparatus</location>
        <location evidence="1">Golgi stack membrane</location>
        <topology evidence="1">Single-pass type II membrane protein</topology>
    </subcellularLocation>
</comment>
<accession>A0A914C0Z1</accession>
<keyword evidence="1" id="KW-0472">Membrane</keyword>
<dbReference type="InterPro" id="IPR055270">
    <property type="entry name" value="Glyco_tran_10_C"/>
</dbReference>
<dbReference type="AlphaFoldDB" id="A0A914C0Z1"/>
<dbReference type="GO" id="GO:0032580">
    <property type="term" value="C:Golgi cisterna membrane"/>
    <property type="evidence" value="ECO:0007669"/>
    <property type="project" value="UniProtKB-SubCell"/>
</dbReference>
<evidence type="ECO:0000313" key="3">
    <source>
        <dbReference type="Proteomes" id="UP000887540"/>
    </source>
</evidence>
<protein>
    <recommendedName>
        <fullName evidence="1">Fucosyltransferase</fullName>
        <ecNumber evidence="1">2.4.1.-</ecNumber>
    </recommendedName>
</protein>
<reference evidence="4" key="1">
    <citation type="submission" date="2022-11" db="UniProtKB">
        <authorList>
            <consortium name="WormBaseParasite"/>
        </authorList>
    </citation>
    <scope>IDENTIFICATION</scope>
</reference>
<evidence type="ECO:0000313" key="4">
    <source>
        <dbReference type="WBParaSite" id="ACRNAN_Path_1464.g5728.t1"/>
    </source>
</evidence>
<keyword evidence="1" id="KW-0808">Transferase</keyword>
<proteinExistence type="inferred from homology"/>
<evidence type="ECO:0000259" key="2">
    <source>
        <dbReference type="Pfam" id="PF00852"/>
    </source>
</evidence>
<organism evidence="3 4">
    <name type="scientific">Acrobeloides nanus</name>
    <dbReference type="NCBI Taxonomy" id="290746"/>
    <lineage>
        <taxon>Eukaryota</taxon>
        <taxon>Metazoa</taxon>
        <taxon>Ecdysozoa</taxon>
        <taxon>Nematoda</taxon>
        <taxon>Chromadorea</taxon>
        <taxon>Rhabditida</taxon>
        <taxon>Tylenchina</taxon>
        <taxon>Cephalobomorpha</taxon>
        <taxon>Cephaloboidea</taxon>
        <taxon>Cephalobidae</taxon>
        <taxon>Acrobeloides</taxon>
    </lineage>
</organism>
<keyword evidence="1" id="KW-0812">Transmembrane</keyword>
<dbReference type="WBParaSite" id="ACRNAN_Path_1464.g5728.t1">
    <property type="protein sequence ID" value="ACRNAN_Path_1464.g5728.t1"/>
    <property type="gene ID" value="ACRNAN_Path_1464.g5728"/>
</dbReference>
<comment type="similarity">
    <text evidence="1">Belongs to the glycosyltransferase 10 family.</text>
</comment>
<dbReference type="EC" id="2.4.1.-" evidence="1"/>
<sequence length="61" mass="7361">MAEHLKFLIENPNEYIKYFSWTQQFYKPILKASYVTHHRTLCKLCQLVSTNVTKQIKNLEE</sequence>
<keyword evidence="1" id="KW-0333">Golgi apparatus</keyword>
<feature type="domain" description="Fucosyltransferase C-terminal" evidence="2">
    <location>
        <begin position="1"/>
        <end position="60"/>
    </location>
</feature>
<keyword evidence="3" id="KW-1185">Reference proteome</keyword>
<dbReference type="Proteomes" id="UP000887540">
    <property type="component" value="Unplaced"/>
</dbReference>
<name>A0A914C0Z1_9BILA</name>